<evidence type="ECO:0000313" key="2">
    <source>
        <dbReference type="EMBL" id="NGN82927.1"/>
    </source>
</evidence>
<dbReference type="SUPFAM" id="SSF53474">
    <property type="entry name" value="alpha/beta-Hydrolases"/>
    <property type="match status" value="1"/>
</dbReference>
<name>A0ABX0D7S9_9MICC</name>
<feature type="domain" description="Dienelactone hydrolase" evidence="1">
    <location>
        <begin position="11"/>
        <end position="240"/>
    </location>
</feature>
<dbReference type="EMBL" id="JAAKZI010000006">
    <property type="protein sequence ID" value="NGN82927.1"/>
    <property type="molecule type" value="Genomic_DNA"/>
</dbReference>
<comment type="caution">
    <text evidence="2">The sequence shown here is derived from an EMBL/GenBank/DDBJ whole genome shotgun (WGS) entry which is preliminary data.</text>
</comment>
<dbReference type="InterPro" id="IPR029058">
    <property type="entry name" value="AB_hydrolase_fold"/>
</dbReference>
<keyword evidence="3" id="KW-1185">Reference proteome</keyword>
<accession>A0ABX0D7S9</accession>
<dbReference type="InterPro" id="IPR002925">
    <property type="entry name" value="Dienelactn_hydro"/>
</dbReference>
<protein>
    <submittedName>
        <fullName evidence="2">Dienelactone hydrolase family protein</fullName>
    </submittedName>
</protein>
<evidence type="ECO:0000313" key="3">
    <source>
        <dbReference type="Proteomes" id="UP000479226"/>
    </source>
</evidence>
<evidence type="ECO:0000259" key="1">
    <source>
        <dbReference type="Pfam" id="PF01738"/>
    </source>
</evidence>
<dbReference type="InterPro" id="IPR051049">
    <property type="entry name" value="Dienelactone_hydrolase-like"/>
</dbReference>
<dbReference type="Gene3D" id="3.40.50.1820">
    <property type="entry name" value="alpha/beta hydrolase"/>
    <property type="match status" value="1"/>
</dbReference>
<dbReference type="Proteomes" id="UP000479226">
    <property type="component" value="Unassembled WGS sequence"/>
</dbReference>
<gene>
    <name evidence="2" type="ORF">G6N77_05520</name>
</gene>
<organism evidence="2 3">
    <name type="scientific">Arthrobacter silviterrae</name>
    <dbReference type="NCBI Taxonomy" id="2026658"/>
    <lineage>
        <taxon>Bacteria</taxon>
        <taxon>Bacillati</taxon>
        <taxon>Actinomycetota</taxon>
        <taxon>Actinomycetes</taxon>
        <taxon>Micrococcales</taxon>
        <taxon>Micrococcaceae</taxon>
        <taxon>Arthrobacter</taxon>
    </lineage>
</organism>
<sequence length="243" mass="25543">MISFTAAGETIQAYQAEAVGPLRGAVVVIHEIWGLTGHIKNVADRFAAEGYLALAPDLMGLAGLDATLLAELGADRSDPAKRTAVQPKIRAATGPLRDPGKAARIQAGVAAAFHHLDDGVGQAVRTAVVGYCFGGTYAFALAVSEPGLAAAVPFYGQANYTVAELAGVKSPILAFYGEEDTALTDTLPELISRMREAGVDFRYTVFSGAGHAFFNDSNPVAYRPEAARIAWTETLEFLAEQLG</sequence>
<keyword evidence="2" id="KW-0378">Hydrolase</keyword>
<dbReference type="Pfam" id="PF01738">
    <property type="entry name" value="DLH"/>
    <property type="match status" value="1"/>
</dbReference>
<reference evidence="2 3" key="1">
    <citation type="submission" date="2020-02" db="EMBL/GenBank/DDBJ databases">
        <title>Genome sequence of the type strain DSM 27180 of Arthrobacter silviterrae.</title>
        <authorList>
            <person name="Gao J."/>
            <person name="Sun J."/>
        </authorList>
    </citation>
    <scope>NUCLEOTIDE SEQUENCE [LARGE SCALE GENOMIC DNA]</scope>
    <source>
        <strain evidence="2 3">DSM 27180</strain>
    </source>
</reference>
<proteinExistence type="predicted"/>
<dbReference type="PANTHER" id="PTHR46623:SF7">
    <property type="entry name" value="CARBOXYMETHYLENEBUTENOLIDASE"/>
    <property type="match status" value="1"/>
</dbReference>
<dbReference type="GO" id="GO:0016787">
    <property type="term" value="F:hydrolase activity"/>
    <property type="evidence" value="ECO:0007669"/>
    <property type="project" value="UniProtKB-KW"/>
</dbReference>
<dbReference type="PANTHER" id="PTHR46623">
    <property type="entry name" value="CARBOXYMETHYLENEBUTENOLIDASE-RELATED"/>
    <property type="match status" value="1"/>
</dbReference>